<organism evidence="2 3">
    <name type="scientific">Colletotrichum paranaense</name>
    <dbReference type="NCBI Taxonomy" id="1914294"/>
    <lineage>
        <taxon>Eukaryota</taxon>
        <taxon>Fungi</taxon>
        <taxon>Dikarya</taxon>
        <taxon>Ascomycota</taxon>
        <taxon>Pezizomycotina</taxon>
        <taxon>Sordariomycetes</taxon>
        <taxon>Hypocreomycetidae</taxon>
        <taxon>Glomerellales</taxon>
        <taxon>Glomerellaceae</taxon>
        <taxon>Colletotrichum</taxon>
        <taxon>Colletotrichum acutatum species complex</taxon>
    </lineage>
</organism>
<dbReference type="RefSeq" id="XP_060344058.1">
    <property type="nucleotide sequence ID" value="XM_060497665.1"/>
</dbReference>
<accession>A0ABQ9S716</accession>
<evidence type="ECO:0000256" key="1">
    <source>
        <dbReference type="SAM" id="MobiDB-lite"/>
    </source>
</evidence>
<dbReference type="GeneID" id="85381564"/>
<evidence type="ECO:0000313" key="2">
    <source>
        <dbReference type="EMBL" id="KAK1526883.1"/>
    </source>
</evidence>
<feature type="compositionally biased region" description="Low complexity" evidence="1">
    <location>
        <begin position="89"/>
        <end position="98"/>
    </location>
</feature>
<evidence type="ECO:0000313" key="3">
    <source>
        <dbReference type="Proteomes" id="UP001241169"/>
    </source>
</evidence>
<name>A0ABQ9S716_9PEZI</name>
<dbReference type="EMBL" id="MOPA01000012">
    <property type="protein sequence ID" value="KAK1526883.1"/>
    <property type="molecule type" value="Genomic_DNA"/>
</dbReference>
<dbReference type="Proteomes" id="UP001241169">
    <property type="component" value="Unassembled WGS sequence"/>
</dbReference>
<keyword evidence="3" id="KW-1185">Reference proteome</keyword>
<protein>
    <submittedName>
        <fullName evidence="2">Uncharacterized protein</fullName>
    </submittedName>
</protein>
<proteinExistence type="predicted"/>
<comment type="caution">
    <text evidence="2">The sequence shown here is derived from an EMBL/GenBank/DDBJ whole genome shotgun (WGS) entry which is preliminary data.</text>
</comment>
<reference evidence="2 3" key="1">
    <citation type="submission" date="2016-10" db="EMBL/GenBank/DDBJ databases">
        <title>The genome sequence of Colletotrichum fioriniae PJ7.</title>
        <authorList>
            <person name="Baroncelli R."/>
        </authorList>
    </citation>
    <scope>NUCLEOTIDE SEQUENCE [LARGE SCALE GENOMIC DNA]</scope>
    <source>
        <strain evidence="2 3">IMI 384185</strain>
    </source>
</reference>
<feature type="region of interest" description="Disordered" evidence="1">
    <location>
        <begin position="70"/>
        <end position="113"/>
    </location>
</feature>
<gene>
    <name evidence="2" type="ORF">CPAR01_13411</name>
</gene>
<sequence length="130" mass="14061">MLPNRPGGKARPGKRIVGQAVLPSRRPLRCAAGVQPWKMSLPTRNLSSSKPRVFVCVCLITLQQPLAMPRRSIKRPKPLGGGGEAWTGSGIPSSSSHSQRSRAADERVDSQGFSVQDHGRLAFSFDCGRD</sequence>